<dbReference type="FunFam" id="3.40.50.300:FF:000483">
    <property type="entry name" value="Sensor histidine kinase KdpD"/>
    <property type="match status" value="1"/>
</dbReference>
<dbReference type="InterPro" id="IPR052023">
    <property type="entry name" value="Histidine_kinase_KdpD"/>
</dbReference>
<keyword evidence="7" id="KW-0547">Nucleotide-binding</keyword>
<dbReference type="Gene3D" id="3.40.50.620">
    <property type="entry name" value="HUPs"/>
    <property type="match status" value="1"/>
</dbReference>
<dbReference type="Pfam" id="PF13493">
    <property type="entry name" value="DUF4118"/>
    <property type="match status" value="1"/>
</dbReference>
<dbReference type="Gene3D" id="3.30.565.10">
    <property type="entry name" value="Histidine kinase-like ATPase, C-terminal domain"/>
    <property type="match status" value="1"/>
</dbReference>
<keyword evidence="12 13" id="KW-0472">Membrane</keyword>
<evidence type="ECO:0000256" key="2">
    <source>
        <dbReference type="ARBA" id="ARBA00004141"/>
    </source>
</evidence>
<dbReference type="PANTHER" id="PTHR45569">
    <property type="entry name" value="SENSOR PROTEIN KDPD"/>
    <property type="match status" value="1"/>
</dbReference>
<keyword evidence="15" id="KW-0407">Ion channel</keyword>
<dbReference type="AlphaFoldDB" id="Q1QJ49"/>
<dbReference type="Pfam" id="PF00512">
    <property type="entry name" value="HisKA"/>
    <property type="match status" value="1"/>
</dbReference>
<comment type="subcellular location">
    <subcellularLocation>
        <location evidence="2">Membrane</location>
        <topology evidence="2">Multi-pass membrane protein</topology>
    </subcellularLocation>
</comment>
<dbReference type="PROSITE" id="PS50109">
    <property type="entry name" value="HIS_KIN"/>
    <property type="match status" value="1"/>
</dbReference>
<dbReference type="GO" id="GO:0034220">
    <property type="term" value="P:monoatomic ion transmembrane transport"/>
    <property type="evidence" value="ECO:0007669"/>
    <property type="project" value="UniProtKB-KW"/>
</dbReference>
<evidence type="ECO:0000256" key="9">
    <source>
        <dbReference type="ARBA" id="ARBA00022840"/>
    </source>
</evidence>
<evidence type="ECO:0000256" key="4">
    <source>
        <dbReference type="ARBA" id="ARBA00022553"/>
    </source>
</evidence>
<evidence type="ECO:0000256" key="10">
    <source>
        <dbReference type="ARBA" id="ARBA00022989"/>
    </source>
</evidence>
<dbReference type="OrthoDB" id="9806130at2"/>
<dbReference type="CDD" id="cd00075">
    <property type="entry name" value="HATPase"/>
    <property type="match status" value="1"/>
</dbReference>
<dbReference type="Proteomes" id="UP000001953">
    <property type="component" value="Chromosome"/>
</dbReference>
<gene>
    <name evidence="15" type="ordered locus">Nham_2991</name>
</gene>
<keyword evidence="8 15" id="KW-0418">Kinase</keyword>
<evidence type="ECO:0000256" key="12">
    <source>
        <dbReference type="ARBA" id="ARBA00023136"/>
    </source>
</evidence>
<dbReference type="InterPro" id="IPR029016">
    <property type="entry name" value="GAF-like_dom_sf"/>
</dbReference>
<keyword evidence="15" id="KW-0406">Ion transport</keyword>
<keyword evidence="10 13" id="KW-1133">Transmembrane helix</keyword>
<dbReference type="Pfam" id="PF13492">
    <property type="entry name" value="GAF_3"/>
    <property type="match status" value="1"/>
</dbReference>
<dbReference type="HOGENOM" id="CLU_000445_113_1_5"/>
<keyword evidence="16" id="KW-1185">Reference proteome</keyword>
<dbReference type="CDD" id="cd00082">
    <property type="entry name" value="HisKA"/>
    <property type="match status" value="1"/>
</dbReference>
<keyword evidence="5 15" id="KW-0808">Transferase</keyword>
<evidence type="ECO:0000256" key="3">
    <source>
        <dbReference type="ARBA" id="ARBA00012438"/>
    </source>
</evidence>
<reference evidence="15 16" key="1">
    <citation type="submission" date="2006-03" db="EMBL/GenBank/DDBJ databases">
        <title>Complete sequence of chromosome of Nitrobacter hamburgensis X14.</title>
        <authorList>
            <consortium name="US DOE Joint Genome Institute"/>
            <person name="Copeland A."/>
            <person name="Lucas S."/>
            <person name="Lapidus A."/>
            <person name="Barry K."/>
            <person name="Detter J.C."/>
            <person name="Glavina del Rio T."/>
            <person name="Hammon N."/>
            <person name="Israni S."/>
            <person name="Dalin E."/>
            <person name="Tice H."/>
            <person name="Pitluck S."/>
            <person name="Chain P."/>
            <person name="Malfatti S."/>
            <person name="Shin M."/>
            <person name="Vergez L."/>
            <person name="Schmutz J."/>
            <person name="Larimer F."/>
            <person name="Land M."/>
            <person name="Hauser L."/>
            <person name="Kyrpides N."/>
            <person name="Ivanova N."/>
            <person name="Ward B."/>
            <person name="Arp D."/>
            <person name="Klotz M."/>
            <person name="Stein L."/>
            <person name="O'Mullan G."/>
            <person name="Starkenburg S."/>
            <person name="Sayavedra L."/>
            <person name="Poret-Peterson A.T."/>
            <person name="Gentry M.E."/>
            <person name="Bruce D."/>
            <person name="Richardson P."/>
        </authorList>
    </citation>
    <scope>NUCLEOTIDE SEQUENCE [LARGE SCALE GENOMIC DNA]</scope>
    <source>
        <strain evidence="16">DSM 10229 / NCIMB 13809 / X14</strain>
    </source>
</reference>
<dbReference type="EMBL" id="CP000319">
    <property type="protein sequence ID" value="ABE63748.1"/>
    <property type="molecule type" value="Genomic_DNA"/>
</dbReference>
<organism evidence="15 16">
    <name type="scientific">Nitrobacter hamburgensis (strain DSM 10229 / NCIMB 13809 / X14)</name>
    <dbReference type="NCBI Taxonomy" id="323097"/>
    <lineage>
        <taxon>Bacteria</taxon>
        <taxon>Pseudomonadati</taxon>
        <taxon>Pseudomonadota</taxon>
        <taxon>Alphaproteobacteria</taxon>
        <taxon>Hyphomicrobiales</taxon>
        <taxon>Nitrobacteraceae</taxon>
        <taxon>Nitrobacter</taxon>
    </lineage>
</organism>
<feature type="domain" description="Histidine kinase" evidence="14">
    <location>
        <begin position="670"/>
        <end position="891"/>
    </location>
</feature>
<dbReference type="Gene3D" id="3.30.450.40">
    <property type="match status" value="1"/>
</dbReference>
<dbReference type="SUPFAM" id="SSF55781">
    <property type="entry name" value="GAF domain-like"/>
    <property type="match status" value="1"/>
</dbReference>
<keyword evidence="9" id="KW-0067">ATP-binding</keyword>
<keyword evidence="15" id="KW-0813">Transport</keyword>
<evidence type="ECO:0000313" key="16">
    <source>
        <dbReference type="Proteomes" id="UP000001953"/>
    </source>
</evidence>
<dbReference type="Gene3D" id="1.20.120.620">
    <property type="entry name" value="Backbone structure of the membrane domain of e. Coli histidine kinase receptor kdpd"/>
    <property type="match status" value="1"/>
</dbReference>
<dbReference type="InterPro" id="IPR005467">
    <property type="entry name" value="His_kinase_dom"/>
</dbReference>
<dbReference type="Gene3D" id="3.40.50.300">
    <property type="entry name" value="P-loop containing nucleotide triphosphate hydrolases"/>
    <property type="match status" value="1"/>
</dbReference>
<keyword evidence="6 13" id="KW-0812">Transmembrane</keyword>
<dbReference type="SUPFAM" id="SSF47384">
    <property type="entry name" value="Homodimeric domain of signal transducing histidine kinase"/>
    <property type="match status" value="1"/>
</dbReference>
<dbReference type="InterPro" id="IPR036890">
    <property type="entry name" value="HATPase_C_sf"/>
</dbReference>
<dbReference type="SUPFAM" id="SSF55874">
    <property type="entry name" value="ATPase domain of HSP90 chaperone/DNA topoisomerase II/histidine kinase"/>
    <property type="match status" value="1"/>
</dbReference>
<dbReference type="GO" id="GO:0005886">
    <property type="term" value="C:plasma membrane"/>
    <property type="evidence" value="ECO:0007669"/>
    <property type="project" value="TreeGrafter"/>
</dbReference>
<dbReference type="KEGG" id="nha:Nham_2991"/>
<name>Q1QJ49_NITHX</name>
<evidence type="ECO:0000256" key="11">
    <source>
        <dbReference type="ARBA" id="ARBA00023012"/>
    </source>
</evidence>
<dbReference type="Pfam" id="PF02518">
    <property type="entry name" value="HATPase_c"/>
    <property type="match status" value="1"/>
</dbReference>
<evidence type="ECO:0000256" key="5">
    <source>
        <dbReference type="ARBA" id="ARBA00022679"/>
    </source>
</evidence>
<dbReference type="SUPFAM" id="SSF52402">
    <property type="entry name" value="Adenine nucleotide alpha hydrolases-like"/>
    <property type="match status" value="1"/>
</dbReference>
<dbReference type="InterPro" id="IPR025201">
    <property type="entry name" value="KdpD_TM"/>
</dbReference>
<feature type="transmembrane region" description="Helical" evidence="13">
    <location>
        <begin position="476"/>
        <end position="496"/>
    </location>
</feature>
<dbReference type="InterPro" id="IPR027417">
    <property type="entry name" value="P-loop_NTPase"/>
</dbReference>
<protein>
    <recommendedName>
        <fullName evidence="3">histidine kinase</fullName>
        <ecNumber evidence="3">2.7.13.3</ecNumber>
    </recommendedName>
</protein>
<dbReference type="EC" id="2.7.13.3" evidence="3"/>
<feature type="transmembrane region" description="Helical" evidence="13">
    <location>
        <begin position="400"/>
        <end position="417"/>
    </location>
</feature>
<dbReference type="InterPro" id="IPR036097">
    <property type="entry name" value="HisK_dim/P_sf"/>
</dbReference>
<dbReference type="InterPro" id="IPR004358">
    <property type="entry name" value="Sig_transdc_His_kin-like_C"/>
</dbReference>
<dbReference type="Pfam" id="PF02702">
    <property type="entry name" value="KdpD"/>
    <property type="match status" value="1"/>
</dbReference>
<dbReference type="eggNOG" id="COG2205">
    <property type="taxonomic scope" value="Bacteria"/>
</dbReference>
<evidence type="ECO:0000256" key="7">
    <source>
        <dbReference type="ARBA" id="ARBA00022741"/>
    </source>
</evidence>
<evidence type="ECO:0000256" key="13">
    <source>
        <dbReference type="SAM" id="Phobius"/>
    </source>
</evidence>
<dbReference type="InterPro" id="IPR038318">
    <property type="entry name" value="KdpD_sf"/>
</dbReference>
<evidence type="ECO:0000256" key="6">
    <source>
        <dbReference type="ARBA" id="ARBA00022692"/>
    </source>
</evidence>
<dbReference type="GO" id="GO:0000155">
    <property type="term" value="F:phosphorelay sensor kinase activity"/>
    <property type="evidence" value="ECO:0007669"/>
    <property type="project" value="InterPro"/>
</dbReference>
<dbReference type="InterPro" id="IPR003852">
    <property type="entry name" value="Sig_transdc_His_kinase_KdpD_N"/>
</dbReference>
<sequence length="894" mass="96947">MSGEPATRASPDALLALAKKEGRGHLKIFLGAAPGVGKTYAMLAAARSEIAGGRNVVVGLVETHGRRETDQMLDGFEVLARKPIVYRNQVMHEFDLDAARARKPGLLLVDEYAHTNVPGSRHPKRWQDIDELLRAGIDVWTTLNIQHLESLNDVVQKISKVRVRETVPDKVFDQADEVVLVDFPPDELLKRLAEGKVYVQDTAARAVENFFKPQNLTALRELAMRRAAERVDASLIERMQAQAIDGPWAAGERILACIGPDPVSPTVVRTAKRLADLMDAPWIAVTVERPGASLNSAARQRLDEVMKLAESLGAETQTLTGADLPAELLRFAKFENVTQIVVGRSRGGFFSELLRRSLPYELVRRTQDIAIHLVTRESDVSEPASGWLLHNRSPLRPLPFVYATLTVAAALAVSKVLTELMPIPNLSMVFMLSVLVSAINFGVWPAIYASVLSFFIYNFFFIPPLYNFTIAEPYELLALVIFLVVAIVTSAMAGRVRDQARVSAGRVRAMRRLYEFTRRLSGLATRDGIAEGAAGEIHASLARPVVVLLAEGDGLALTAAWPPEDALDTATMTAARWAYNHAEPAGADTGTLPIIPWYFVPLRIGDKALGVIGVAKDKDTPPLDSEARTLLDTLSEQTAAALERAALASEMVSARTATETERVRNTLLASVSHDFRTPLSSILGAATSLLSYGDKIGAAAKTDLLGQIKQETEGLDEMVRNLLAITRIDSGALELRRDWIDLREIVERVASAARRRSAPQRIDITMPPDLPLVRADAALAEQAIGNVVANAIVHTSKETHIVIDAQSGLSDITVRVTDNGPGIGSDILPHVFNRFVRGNGADDVHDGGEGTGLGLAIARGIMEAHGGSITVDSPVEGQPGARFVMVFPREDGAT</sequence>
<evidence type="ECO:0000256" key="8">
    <source>
        <dbReference type="ARBA" id="ARBA00022777"/>
    </source>
</evidence>
<dbReference type="InterPro" id="IPR003661">
    <property type="entry name" value="HisK_dim/P_dom"/>
</dbReference>
<dbReference type="CDD" id="cd01987">
    <property type="entry name" value="USP_KdpD-like"/>
    <property type="match status" value="1"/>
</dbReference>
<accession>Q1QJ49</accession>
<dbReference type="STRING" id="323097.Nham_2991"/>
<dbReference type="GO" id="GO:0005524">
    <property type="term" value="F:ATP binding"/>
    <property type="evidence" value="ECO:0007669"/>
    <property type="project" value="UniProtKB-KW"/>
</dbReference>
<dbReference type="InterPro" id="IPR014729">
    <property type="entry name" value="Rossmann-like_a/b/a_fold"/>
</dbReference>
<dbReference type="SMART" id="SM00387">
    <property type="entry name" value="HATPase_c"/>
    <property type="match status" value="1"/>
</dbReference>
<evidence type="ECO:0000259" key="14">
    <source>
        <dbReference type="PROSITE" id="PS50109"/>
    </source>
</evidence>
<evidence type="ECO:0000313" key="15">
    <source>
        <dbReference type="EMBL" id="ABE63748.1"/>
    </source>
</evidence>
<dbReference type="RefSeq" id="WP_011511410.1">
    <property type="nucleotide sequence ID" value="NC_007964.1"/>
</dbReference>
<dbReference type="GO" id="GO:0005737">
    <property type="term" value="C:cytoplasm"/>
    <property type="evidence" value="ECO:0007669"/>
    <property type="project" value="UniProtKB-ARBA"/>
</dbReference>
<keyword evidence="4" id="KW-0597">Phosphoprotein</keyword>
<dbReference type="PRINTS" id="PR00344">
    <property type="entry name" value="BCTRLSENSOR"/>
</dbReference>
<evidence type="ECO:0000256" key="1">
    <source>
        <dbReference type="ARBA" id="ARBA00000085"/>
    </source>
</evidence>
<comment type="catalytic activity">
    <reaction evidence="1">
        <text>ATP + protein L-histidine = ADP + protein N-phospho-L-histidine.</text>
        <dbReference type="EC" id="2.7.13.3"/>
    </reaction>
</comment>
<dbReference type="SMART" id="SM00388">
    <property type="entry name" value="HisKA"/>
    <property type="match status" value="1"/>
</dbReference>
<dbReference type="SUPFAM" id="SSF52540">
    <property type="entry name" value="P-loop containing nucleoside triphosphate hydrolases"/>
    <property type="match status" value="1"/>
</dbReference>
<dbReference type="InterPro" id="IPR003594">
    <property type="entry name" value="HATPase_dom"/>
</dbReference>
<dbReference type="Gene3D" id="1.10.287.130">
    <property type="match status" value="1"/>
</dbReference>
<dbReference type="InterPro" id="IPR003018">
    <property type="entry name" value="GAF"/>
</dbReference>
<dbReference type="PANTHER" id="PTHR45569:SF1">
    <property type="entry name" value="SENSOR PROTEIN KDPD"/>
    <property type="match status" value="1"/>
</dbReference>
<keyword evidence="11" id="KW-0902">Two-component regulatory system</keyword>
<proteinExistence type="predicted"/>
<feature type="transmembrane region" description="Helical" evidence="13">
    <location>
        <begin position="429"/>
        <end position="456"/>
    </location>
</feature>